<evidence type="ECO:0000313" key="3">
    <source>
        <dbReference type="Proteomes" id="UP001560296"/>
    </source>
</evidence>
<sequence>MNFEKIKNISTKLATVIMATASLILFAVLLENTGITTLKLISANMASIGAPCGIVYIIAHNFIFKGLIRNKYLHLISFPAATFFSASILFIYSSTHRTEGVSFFATDIASTPIYSASAAGTVSIFLICFLVSLAIRKKSKPSNA</sequence>
<keyword evidence="1" id="KW-1133">Transmembrane helix</keyword>
<feature type="transmembrane region" description="Helical" evidence="1">
    <location>
        <begin position="75"/>
        <end position="93"/>
    </location>
</feature>
<organism evidence="2 3">
    <name type="scientific">Pseudomonas zhanjiangensis</name>
    <dbReference type="NCBI Taxonomy" id="3239015"/>
    <lineage>
        <taxon>Bacteria</taxon>
        <taxon>Pseudomonadati</taxon>
        <taxon>Pseudomonadota</taxon>
        <taxon>Gammaproteobacteria</taxon>
        <taxon>Pseudomonadales</taxon>
        <taxon>Pseudomonadaceae</taxon>
        <taxon>Pseudomonas</taxon>
    </lineage>
</organism>
<feature type="transmembrane region" description="Helical" evidence="1">
    <location>
        <begin position="42"/>
        <end position="63"/>
    </location>
</feature>
<proteinExistence type="predicted"/>
<feature type="transmembrane region" description="Helical" evidence="1">
    <location>
        <begin position="12"/>
        <end position="30"/>
    </location>
</feature>
<name>A0ABV3YXX0_9PSED</name>
<keyword evidence="3" id="KW-1185">Reference proteome</keyword>
<reference evidence="2 3" key="1">
    <citation type="submission" date="2024-07" db="EMBL/GenBank/DDBJ databases">
        <authorList>
            <person name="Li M."/>
        </authorList>
    </citation>
    <scope>NUCLEOTIDE SEQUENCE [LARGE SCALE GENOMIC DNA]</scope>
    <source>
        <strain evidence="2 3">25A3E</strain>
    </source>
</reference>
<gene>
    <name evidence="2" type="ORF">AB5S05_16310</name>
</gene>
<keyword evidence="1" id="KW-0812">Transmembrane</keyword>
<evidence type="ECO:0000313" key="2">
    <source>
        <dbReference type="EMBL" id="MEX6503628.1"/>
    </source>
</evidence>
<accession>A0ABV3YXX0</accession>
<keyword evidence="1" id="KW-0472">Membrane</keyword>
<dbReference type="Proteomes" id="UP001560296">
    <property type="component" value="Unassembled WGS sequence"/>
</dbReference>
<feature type="transmembrane region" description="Helical" evidence="1">
    <location>
        <begin position="113"/>
        <end position="135"/>
    </location>
</feature>
<evidence type="ECO:0000256" key="1">
    <source>
        <dbReference type="SAM" id="Phobius"/>
    </source>
</evidence>
<dbReference type="RefSeq" id="WP_369288571.1">
    <property type="nucleotide sequence ID" value="NZ_JBFTEG010000013.1"/>
</dbReference>
<protein>
    <submittedName>
        <fullName evidence="2">Uncharacterized protein</fullName>
    </submittedName>
</protein>
<comment type="caution">
    <text evidence="2">The sequence shown here is derived from an EMBL/GenBank/DDBJ whole genome shotgun (WGS) entry which is preliminary data.</text>
</comment>
<dbReference type="EMBL" id="JBFTEG010000013">
    <property type="protein sequence ID" value="MEX6503628.1"/>
    <property type="molecule type" value="Genomic_DNA"/>
</dbReference>